<keyword evidence="3" id="KW-1185">Reference proteome</keyword>
<dbReference type="EMBL" id="JARBHB010000011">
    <property type="protein sequence ID" value="KAJ8872062.1"/>
    <property type="molecule type" value="Genomic_DNA"/>
</dbReference>
<reference evidence="2 3" key="1">
    <citation type="submission" date="2023-02" db="EMBL/GenBank/DDBJ databases">
        <title>LHISI_Scaffold_Assembly.</title>
        <authorList>
            <person name="Stuart O.P."/>
            <person name="Cleave R."/>
            <person name="Magrath M.J.L."/>
            <person name="Mikheyev A.S."/>
        </authorList>
    </citation>
    <scope>NUCLEOTIDE SEQUENCE [LARGE SCALE GENOMIC DNA]</scope>
    <source>
        <strain evidence="2">Daus_M_001</strain>
        <tissue evidence="2">Leg muscle</tissue>
    </source>
</reference>
<name>A0ABQ9GJ61_9NEOP</name>
<gene>
    <name evidence="2" type="ORF">PR048_025663</name>
</gene>
<dbReference type="Proteomes" id="UP001159363">
    <property type="component" value="Chromosome 10"/>
</dbReference>
<protein>
    <submittedName>
        <fullName evidence="2">Uncharacterized protein</fullName>
    </submittedName>
</protein>
<evidence type="ECO:0000256" key="1">
    <source>
        <dbReference type="SAM" id="MobiDB-lite"/>
    </source>
</evidence>
<evidence type="ECO:0000313" key="2">
    <source>
        <dbReference type="EMBL" id="KAJ8872062.1"/>
    </source>
</evidence>
<sequence>MEQRRNAREIPEKTRRPAASSGMIPAYENPGATRLGVEPSSTLSPSPFFLFFISENTLASLLGALGSIPGGVVLGFSHVGIVPGDATGSPVFSRRSLVSPVLSFRRCYVLISLHPHLLSRPRLMIVRLGWVGGGKSIETLVRFHPGAVIETVHPALMLISTDHFDPGATNHGFPHVGIVQDDAVGRCVFSGITRFPPSLHSGDACLHPSTALKTQLRLDCAPVQCFARRGDESVDTRVLVAPSAPTLLGVRRAQFLQPGGHLKHGSINP</sequence>
<evidence type="ECO:0000313" key="3">
    <source>
        <dbReference type="Proteomes" id="UP001159363"/>
    </source>
</evidence>
<feature type="compositionally biased region" description="Basic and acidic residues" evidence="1">
    <location>
        <begin position="1"/>
        <end position="15"/>
    </location>
</feature>
<accession>A0ABQ9GJ61</accession>
<proteinExistence type="predicted"/>
<feature type="region of interest" description="Disordered" evidence="1">
    <location>
        <begin position="1"/>
        <end position="23"/>
    </location>
</feature>
<organism evidence="2 3">
    <name type="scientific">Dryococelus australis</name>
    <dbReference type="NCBI Taxonomy" id="614101"/>
    <lineage>
        <taxon>Eukaryota</taxon>
        <taxon>Metazoa</taxon>
        <taxon>Ecdysozoa</taxon>
        <taxon>Arthropoda</taxon>
        <taxon>Hexapoda</taxon>
        <taxon>Insecta</taxon>
        <taxon>Pterygota</taxon>
        <taxon>Neoptera</taxon>
        <taxon>Polyneoptera</taxon>
        <taxon>Phasmatodea</taxon>
        <taxon>Verophasmatodea</taxon>
        <taxon>Anareolatae</taxon>
        <taxon>Phasmatidae</taxon>
        <taxon>Eurycanthinae</taxon>
        <taxon>Dryococelus</taxon>
    </lineage>
</organism>
<comment type="caution">
    <text evidence="2">The sequence shown here is derived from an EMBL/GenBank/DDBJ whole genome shotgun (WGS) entry which is preliminary data.</text>
</comment>